<dbReference type="EMBL" id="JAVFHQ010000118">
    <property type="protein sequence ID" value="KAK4539154.1"/>
    <property type="molecule type" value="Genomic_DNA"/>
</dbReference>
<gene>
    <name evidence="1" type="ORF">LTR36_001200</name>
</gene>
<evidence type="ECO:0000313" key="1">
    <source>
        <dbReference type="EMBL" id="KAK4539154.1"/>
    </source>
</evidence>
<dbReference type="Proteomes" id="UP001324427">
    <property type="component" value="Unassembled WGS sequence"/>
</dbReference>
<evidence type="ECO:0000313" key="2">
    <source>
        <dbReference type="Proteomes" id="UP001324427"/>
    </source>
</evidence>
<reference evidence="1 2" key="1">
    <citation type="submission" date="2021-11" db="EMBL/GenBank/DDBJ databases">
        <title>Black yeast isolated from Biological Soil Crust.</title>
        <authorList>
            <person name="Kurbessoian T."/>
        </authorList>
    </citation>
    <scope>NUCLEOTIDE SEQUENCE [LARGE SCALE GENOMIC DNA]</scope>
    <source>
        <strain evidence="1 2">CCFEE 5522</strain>
    </source>
</reference>
<organism evidence="1 2">
    <name type="scientific">Oleoguttula mirabilis</name>
    <dbReference type="NCBI Taxonomy" id="1507867"/>
    <lineage>
        <taxon>Eukaryota</taxon>
        <taxon>Fungi</taxon>
        <taxon>Dikarya</taxon>
        <taxon>Ascomycota</taxon>
        <taxon>Pezizomycotina</taxon>
        <taxon>Dothideomycetes</taxon>
        <taxon>Dothideomycetidae</taxon>
        <taxon>Mycosphaerellales</taxon>
        <taxon>Teratosphaeriaceae</taxon>
        <taxon>Oleoguttula</taxon>
    </lineage>
</organism>
<proteinExistence type="predicted"/>
<keyword evidence="2" id="KW-1185">Reference proteome</keyword>
<accession>A0AAV9J2W0</accession>
<comment type="caution">
    <text evidence="1">The sequence shown here is derived from an EMBL/GenBank/DDBJ whole genome shotgun (WGS) entry which is preliminary data.</text>
</comment>
<sequence>MPPLHSNITGRAFNLLQPDVGTIQVRRVLAAQGIDAGITTMLDKLDLASAVQTGEQAHGQKREGSLEEQEEVDELAERIQKELRCDDEVVLAEALWKSFDEVVWQKRGLLDGPWRFDG</sequence>
<protein>
    <submittedName>
        <fullName evidence="1">Uncharacterized protein</fullName>
    </submittedName>
</protein>
<dbReference type="AlphaFoldDB" id="A0AAV9J2W0"/>
<name>A0AAV9J2W0_9PEZI</name>